<proteinExistence type="predicted"/>
<dbReference type="EMBL" id="LC066370">
    <property type="protein sequence ID" value="BAT25528.1"/>
    <property type="molecule type" value="Genomic_DNA"/>
</dbReference>
<reference evidence="2" key="1">
    <citation type="journal article" date="2015" name="Proc. Natl. Acad. Sci. U.S.A.">
        <title>Bacterial clade with the ribosomal RNA operon on a small plasmid rather than the chromosome.</title>
        <authorList>
            <person name="Anda M."/>
            <person name="Ohtsubo Y."/>
            <person name="Okubo T."/>
            <person name="Sugawara M."/>
            <person name="Nagata Y."/>
            <person name="Tsuda M."/>
            <person name="Minamisawa K."/>
            <person name="Mitsui H."/>
        </authorList>
    </citation>
    <scope>NUCLEOTIDE SEQUENCE</scope>
    <source>
        <strain evidence="2">DSM 21988</strain>
    </source>
</reference>
<dbReference type="Pfam" id="PF04577">
    <property type="entry name" value="Glyco_transf_61"/>
    <property type="match status" value="1"/>
</dbReference>
<organism evidence="2">
    <name type="scientific">Aureimonas altamirensis</name>
    <dbReference type="NCBI Taxonomy" id="370622"/>
    <lineage>
        <taxon>Bacteria</taxon>
        <taxon>Pseudomonadati</taxon>
        <taxon>Pseudomonadota</taxon>
        <taxon>Alphaproteobacteria</taxon>
        <taxon>Hyphomicrobiales</taxon>
        <taxon>Aurantimonadaceae</taxon>
        <taxon>Aureimonas</taxon>
    </lineage>
</organism>
<protein>
    <recommendedName>
        <fullName evidence="1">Glycosyltransferase 61 catalytic domain-containing protein</fullName>
    </recommendedName>
</protein>
<name>A0A0P0YVY5_9HYPH</name>
<dbReference type="InterPro" id="IPR049625">
    <property type="entry name" value="Glyco_transf_61_cat"/>
</dbReference>
<evidence type="ECO:0000313" key="2">
    <source>
        <dbReference type="EMBL" id="BAT25528.1"/>
    </source>
</evidence>
<feature type="domain" description="Glycosyltransferase 61 catalytic" evidence="1">
    <location>
        <begin position="135"/>
        <end position="297"/>
    </location>
</feature>
<dbReference type="AlphaFoldDB" id="A0A0P0YVY5"/>
<evidence type="ECO:0000259" key="1">
    <source>
        <dbReference type="Pfam" id="PF04577"/>
    </source>
</evidence>
<dbReference type="GO" id="GO:0016757">
    <property type="term" value="F:glycosyltransferase activity"/>
    <property type="evidence" value="ECO:0007669"/>
    <property type="project" value="InterPro"/>
</dbReference>
<dbReference type="RefSeq" id="WP_060599760.1">
    <property type="nucleotide sequence ID" value="NZ_BBWQ01000001.1"/>
</dbReference>
<accession>A0A0P0YVY5</accession>
<sequence length="367" mass="39460">MYYQRPIANYVRRRLAKGRTLEAAAARADIVQPVETEWSACPAVYLPGQLEHATAGVEGHGSLAGELAACLPGLVTHAAVVRYTLRDAIVHAGGYDAQGHAFRAESGKLPLIRTKGAARYDTALYCMSAVSRRYFGHWLQDACATALLRHGEDALALDDRPDWPHAGEYLSAFGFRPAVAPSLRVGELTVYQDHGQGSSKRERYQRMRAMLRDALPASGQGPSAVYLRRGATGTARVIENDQAIGELLARRGFEIVDLDGTSAASLHGKLRDASIVVSMDGSHLNHIYTAANPGTAILSFIPADRFTATNVGYARAAGMRFGLLIAPRGPGGYRVDETDLLKTLDLLIAASPPLMEPEPVMRAAVTG</sequence>